<comment type="caution">
    <text evidence="1">The sequence shown here is derived from an EMBL/GenBank/DDBJ whole genome shotgun (WGS) entry which is preliminary data.</text>
</comment>
<evidence type="ECO:0000313" key="1">
    <source>
        <dbReference type="EMBL" id="ETR68659.1"/>
    </source>
</evidence>
<dbReference type="AlphaFoldDB" id="A0A1V1P1A7"/>
<accession>A0A1V1P1A7</accession>
<reference evidence="2" key="1">
    <citation type="submission" date="2012-11" db="EMBL/GenBank/DDBJ databases">
        <authorList>
            <person name="Lucero-Rivera Y.E."/>
            <person name="Tovar-Ramirez D."/>
        </authorList>
    </citation>
    <scope>NUCLEOTIDE SEQUENCE [LARGE SCALE GENOMIC DNA]</scope>
    <source>
        <strain evidence="2">Araruama</strain>
    </source>
</reference>
<dbReference type="EMBL" id="ATBP01000869">
    <property type="protein sequence ID" value="ETR68659.1"/>
    <property type="molecule type" value="Genomic_DNA"/>
</dbReference>
<evidence type="ECO:0000313" key="2">
    <source>
        <dbReference type="Proteomes" id="UP000189670"/>
    </source>
</evidence>
<organism evidence="1 2">
    <name type="scientific">Candidatus Magnetoglobus multicellularis str. Araruama</name>
    <dbReference type="NCBI Taxonomy" id="890399"/>
    <lineage>
        <taxon>Bacteria</taxon>
        <taxon>Pseudomonadati</taxon>
        <taxon>Thermodesulfobacteriota</taxon>
        <taxon>Desulfobacteria</taxon>
        <taxon>Desulfobacterales</taxon>
        <taxon>Desulfobacteraceae</taxon>
        <taxon>Candidatus Magnetoglobus</taxon>
    </lineage>
</organism>
<proteinExistence type="predicted"/>
<sequence length="359" mass="42599">MLRNKYLKQIEGEDTTFHSVILAGVHDIKNIKMKIRNKKESEYNSPWNIAIDFDIDMSFSANEISTMLTDYEKDYHTGMDIGFIAENLRLYTSGYPYLVSKLCYIMDEKLDKNFSEDGLKQAIQIILLENNTLFDDLVKNLNQYQDLCKLLEQLILDGLEINYNHHVHNLGIMYGFLGMSLDHKLKVHNKIFEILLYDYFISKRELEQGPALSYKYEANFIDDFNHLDMELILLKFQELLKAEYREVDEKFVEREGRLLFLAFLKPIINGKGFYFVEPETRKSNRMDIIVTFNQKLYVIELKIWRGKKYALEGRKQLCNYLDIHNANKGYLIFFNFNKNKTYNHCHLNINDKEIFEITV</sequence>
<protein>
    <submittedName>
        <fullName evidence="1">Uncharacterized protein</fullName>
    </submittedName>
</protein>
<gene>
    <name evidence="1" type="ORF">OMM_04431</name>
</gene>
<name>A0A1V1P1A7_9BACT</name>
<dbReference type="Proteomes" id="UP000189670">
    <property type="component" value="Unassembled WGS sequence"/>
</dbReference>